<evidence type="ECO:0000256" key="2">
    <source>
        <dbReference type="ARBA" id="ARBA00023125"/>
    </source>
</evidence>
<evidence type="ECO:0000256" key="3">
    <source>
        <dbReference type="ARBA" id="ARBA00023163"/>
    </source>
</evidence>
<accession>A0A4V0YQY6</accession>
<keyword evidence="3" id="KW-0804">Transcription</keyword>
<dbReference type="Pfam" id="PF09209">
    <property type="entry name" value="CecR_C"/>
    <property type="match status" value="1"/>
</dbReference>
<dbReference type="KEGG" id="dcb:C3Y92_12160"/>
<feature type="domain" description="HTH tetR-type" evidence="4">
    <location>
        <begin position="15"/>
        <end position="59"/>
    </location>
</feature>
<sequence length="219" mass="24153">MDASEAGVKDKLFWAALRTFAAKGYKGATVRAVCQEAGGVNVSAVQYYYGGKDKLYQAVLEVLFTAADQRFRQRLLDEAKAGAEPEERLRLLIEVYCQVLFAHGEVGDAFLRLWAMELANPTPFLGDMAERHSRPQTLAMLGLMAEFAGPDAPVTTLVAMMSCVLGPCLYQALLWQNHQRIVPEHPPMAEHWPVFAEQCFRHALAGLRAVGQNRQGGAS</sequence>
<name>A0A4V0YQY6_9BACT</name>
<reference evidence="6 7" key="1">
    <citation type="submission" date="2018-02" db="EMBL/GenBank/DDBJ databases">
        <title>Genome sequence of Desulfovibrio carbinolicus DSM 3852.</title>
        <authorList>
            <person name="Wilbanks E."/>
            <person name="Skennerton C.T."/>
            <person name="Orphan V.J."/>
        </authorList>
    </citation>
    <scope>NUCLEOTIDE SEQUENCE [LARGE SCALE GENOMIC DNA]</scope>
    <source>
        <strain evidence="6 7">DSM 3852</strain>
    </source>
</reference>
<dbReference type="Gene3D" id="1.10.357.10">
    <property type="entry name" value="Tetracycline Repressor, domain 2"/>
    <property type="match status" value="1"/>
</dbReference>
<proteinExistence type="predicted"/>
<dbReference type="InterPro" id="IPR036271">
    <property type="entry name" value="Tet_transcr_reg_TetR-rel_C_sf"/>
</dbReference>
<dbReference type="RefSeq" id="WP_129352954.1">
    <property type="nucleotide sequence ID" value="NZ_CP026538.1"/>
</dbReference>
<dbReference type="InterPro" id="IPR001647">
    <property type="entry name" value="HTH_TetR"/>
</dbReference>
<evidence type="ECO:0000259" key="4">
    <source>
        <dbReference type="Pfam" id="PF00440"/>
    </source>
</evidence>
<dbReference type="PANTHER" id="PTHR30055:SF234">
    <property type="entry name" value="HTH-TYPE TRANSCRIPTIONAL REGULATOR BETI"/>
    <property type="match status" value="1"/>
</dbReference>
<dbReference type="PANTHER" id="PTHR30055">
    <property type="entry name" value="HTH-TYPE TRANSCRIPTIONAL REGULATOR RUTR"/>
    <property type="match status" value="1"/>
</dbReference>
<evidence type="ECO:0000313" key="6">
    <source>
        <dbReference type="EMBL" id="QAZ67932.1"/>
    </source>
</evidence>
<keyword evidence="1" id="KW-0805">Transcription regulation</keyword>
<dbReference type="AlphaFoldDB" id="A0A4V0YQY6"/>
<dbReference type="GO" id="GO:0000976">
    <property type="term" value="F:transcription cis-regulatory region binding"/>
    <property type="evidence" value="ECO:0007669"/>
    <property type="project" value="TreeGrafter"/>
</dbReference>
<organism evidence="6 7">
    <name type="scientific">Solidesulfovibrio carbinolicus</name>
    <dbReference type="NCBI Taxonomy" id="296842"/>
    <lineage>
        <taxon>Bacteria</taxon>
        <taxon>Pseudomonadati</taxon>
        <taxon>Thermodesulfobacteriota</taxon>
        <taxon>Desulfovibrionia</taxon>
        <taxon>Desulfovibrionales</taxon>
        <taxon>Desulfovibrionaceae</taxon>
        <taxon>Solidesulfovibrio</taxon>
    </lineage>
</organism>
<dbReference type="OrthoDB" id="9790413at2"/>
<gene>
    <name evidence="6" type="ORF">C3Y92_12160</name>
</gene>
<dbReference type="EMBL" id="CP026538">
    <property type="protein sequence ID" value="QAZ67932.1"/>
    <property type="molecule type" value="Genomic_DNA"/>
</dbReference>
<dbReference type="InterPro" id="IPR050109">
    <property type="entry name" value="HTH-type_TetR-like_transc_reg"/>
</dbReference>
<dbReference type="Proteomes" id="UP000293296">
    <property type="component" value="Chromosome"/>
</dbReference>
<dbReference type="InterPro" id="IPR009057">
    <property type="entry name" value="Homeodomain-like_sf"/>
</dbReference>
<evidence type="ECO:0000313" key="7">
    <source>
        <dbReference type="Proteomes" id="UP000293296"/>
    </source>
</evidence>
<keyword evidence="2" id="KW-0238">DNA-binding</keyword>
<keyword evidence="7" id="KW-1185">Reference proteome</keyword>
<feature type="domain" description="Transcription regulator YbiH C-terminal" evidence="5">
    <location>
        <begin position="85"/>
        <end position="207"/>
    </location>
</feature>
<dbReference type="Pfam" id="PF00440">
    <property type="entry name" value="TetR_N"/>
    <property type="match status" value="1"/>
</dbReference>
<evidence type="ECO:0000256" key="1">
    <source>
        <dbReference type="ARBA" id="ARBA00023015"/>
    </source>
</evidence>
<dbReference type="SUPFAM" id="SSF48498">
    <property type="entry name" value="Tetracyclin repressor-like, C-terminal domain"/>
    <property type="match status" value="1"/>
</dbReference>
<protein>
    <submittedName>
        <fullName evidence="6">DUF1956 domain-containing protein</fullName>
    </submittedName>
</protein>
<dbReference type="InterPro" id="IPR015292">
    <property type="entry name" value="Tscrpt_reg_YbiH_C"/>
</dbReference>
<dbReference type="GO" id="GO:0003700">
    <property type="term" value="F:DNA-binding transcription factor activity"/>
    <property type="evidence" value="ECO:0007669"/>
    <property type="project" value="TreeGrafter"/>
</dbReference>
<dbReference type="SUPFAM" id="SSF46689">
    <property type="entry name" value="Homeodomain-like"/>
    <property type="match status" value="1"/>
</dbReference>
<evidence type="ECO:0000259" key="5">
    <source>
        <dbReference type="Pfam" id="PF09209"/>
    </source>
</evidence>